<feature type="chain" id="PRO_5038757943" description="T9SS type A sorting domain-containing protein" evidence="1">
    <location>
        <begin position="20"/>
        <end position="478"/>
    </location>
</feature>
<comment type="caution">
    <text evidence="2">The sequence shown here is derived from an EMBL/GenBank/DDBJ whole genome shotgun (WGS) entry which is preliminary data.</text>
</comment>
<dbReference type="EMBL" id="WJKJ01000001">
    <property type="protein sequence ID" value="MBD3363579.1"/>
    <property type="molecule type" value="Genomic_DNA"/>
</dbReference>
<name>A0A9D5K7L1_UNCW3</name>
<evidence type="ECO:0000313" key="3">
    <source>
        <dbReference type="Proteomes" id="UP000630660"/>
    </source>
</evidence>
<dbReference type="AlphaFoldDB" id="A0A9D5K7L1"/>
<evidence type="ECO:0000256" key="1">
    <source>
        <dbReference type="SAM" id="SignalP"/>
    </source>
</evidence>
<dbReference type="SUPFAM" id="SSF82171">
    <property type="entry name" value="DPP6 N-terminal domain-like"/>
    <property type="match status" value="1"/>
</dbReference>
<evidence type="ECO:0008006" key="4">
    <source>
        <dbReference type="Google" id="ProtNLM"/>
    </source>
</evidence>
<protein>
    <recommendedName>
        <fullName evidence="4">T9SS type A sorting domain-containing protein</fullName>
    </recommendedName>
</protein>
<reference evidence="2" key="1">
    <citation type="submission" date="2019-11" db="EMBL/GenBank/DDBJ databases">
        <title>Microbial mats filling the niche in hypersaline microbial mats.</title>
        <authorList>
            <person name="Wong H.L."/>
            <person name="Macleod F.I."/>
            <person name="White R.A. III"/>
            <person name="Burns B.P."/>
        </authorList>
    </citation>
    <scope>NUCLEOTIDE SEQUENCE</scope>
    <source>
        <strain evidence="2">Bin_327</strain>
    </source>
</reference>
<keyword evidence="1" id="KW-0732">Signal</keyword>
<sequence>MKRFVCLSGLVLIPLTGFAGWTHTFGQDQDDVGYCVQETSDGGYIIAGHSGITMGGWIIKTDAHGDAIWTSAPFGFGGGTAYSITETSDGNYVATGFQAMYDDGKYHLALVKLNPQGQEVWFKIDADWVGHDSSGGIGYSVHQTPDGGYVVAGSRQPFIFTDTIDVWLIKTDSAGELEWEKKHGGLPQDVGRCVRSTSDGCYIIAGYTEYSTPSSPWSYWVLKTDDEGDTVWISGMPDWYFGRAYWVEETSDDGFISAGYVFPFEDGKHHLFLLKMDSEGDTLWSRMDLDWLAENGGDARCVRETSDGGFIVSGFRANWYEEIEDLWLIKTDMNADTQWTRIYGGSQEDMSHCVSQTADGGFIVVGATSSLGSGGYDVWLVKTDAQGDTVSVSEGPQIITGNLDIPVSIGQEIVLKYSNHSRGFHAQIFDASGRKADEIHSPLSQGAIRWGEGFDAGVYFIEALSSEGRETRKVVLIR</sequence>
<dbReference type="PANTHER" id="PTHR42754">
    <property type="entry name" value="ENDOGLUCANASE"/>
    <property type="match status" value="1"/>
</dbReference>
<evidence type="ECO:0000313" key="2">
    <source>
        <dbReference type="EMBL" id="MBD3363579.1"/>
    </source>
</evidence>
<accession>A0A9D5K7L1</accession>
<dbReference type="Proteomes" id="UP000630660">
    <property type="component" value="Unassembled WGS sequence"/>
</dbReference>
<dbReference type="PANTHER" id="PTHR42754:SF1">
    <property type="entry name" value="LIPOPROTEIN"/>
    <property type="match status" value="1"/>
</dbReference>
<feature type="signal peptide" evidence="1">
    <location>
        <begin position="1"/>
        <end position="19"/>
    </location>
</feature>
<gene>
    <name evidence="2" type="ORF">GF359_00015</name>
</gene>
<organism evidence="2 3">
    <name type="scientific">candidate division WOR-3 bacterium</name>
    <dbReference type="NCBI Taxonomy" id="2052148"/>
    <lineage>
        <taxon>Bacteria</taxon>
        <taxon>Bacteria division WOR-3</taxon>
    </lineage>
</organism>
<proteinExistence type="predicted"/>